<protein>
    <submittedName>
        <fullName evidence="5">Quinol:cytochrome c oxidoreductase pentaheme cytochrome subunit</fullName>
    </submittedName>
</protein>
<keyword evidence="3" id="KW-0812">Transmembrane</keyword>
<feature type="binding site" description="axial binding residue" evidence="2">
    <location>
        <position position="129"/>
    </location>
    <ligand>
        <name>heme c</name>
        <dbReference type="ChEBI" id="CHEBI:61717"/>
        <label>1</label>
    </ligand>
    <ligandPart>
        <name>Fe</name>
        <dbReference type="ChEBI" id="CHEBI:18248"/>
    </ligandPart>
</feature>
<comment type="cofactor">
    <cofactor evidence="2">
        <name>heme c</name>
        <dbReference type="ChEBI" id="CHEBI:61717"/>
    </cofactor>
    <text evidence="2">Binds 4 heme c groups covalently per monomer.</text>
</comment>
<feature type="binding site" description="axial binding residue" evidence="2">
    <location>
        <position position="214"/>
    </location>
    <ligand>
        <name>heme c</name>
        <dbReference type="ChEBI" id="CHEBI:61717"/>
        <label>1</label>
    </ligand>
    <ligandPart>
        <name>Fe</name>
        <dbReference type="ChEBI" id="CHEBI:18248"/>
    </ligandPart>
</feature>
<keyword evidence="1 2" id="KW-0479">Metal-binding</keyword>
<dbReference type="CDD" id="cd08168">
    <property type="entry name" value="Cytochrom_C3"/>
    <property type="match status" value="1"/>
</dbReference>
<dbReference type="GO" id="GO:0046872">
    <property type="term" value="F:metal ion binding"/>
    <property type="evidence" value="ECO:0007669"/>
    <property type="project" value="UniProtKB-KW"/>
</dbReference>
<evidence type="ECO:0000256" key="2">
    <source>
        <dbReference type="PIRSR" id="PIRSR602322-1"/>
    </source>
</evidence>
<dbReference type="SUPFAM" id="SSF48695">
    <property type="entry name" value="Multiheme cytochromes"/>
    <property type="match status" value="1"/>
</dbReference>
<feature type="binding site" description="axial binding residue" evidence="2">
    <location>
        <position position="142"/>
    </location>
    <ligand>
        <name>heme c</name>
        <dbReference type="ChEBI" id="CHEBI:61717"/>
        <label>1</label>
    </ligand>
    <ligandPart>
        <name>Fe</name>
        <dbReference type="ChEBI" id="CHEBI:18248"/>
    </ligandPart>
</feature>
<evidence type="ECO:0000259" key="4">
    <source>
        <dbReference type="Pfam" id="PF14522"/>
    </source>
</evidence>
<keyword evidence="2" id="KW-0349">Heme</keyword>
<dbReference type="Gene3D" id="3.90.10.10">
    <property type="entry name" value="Cytochrome C3"/>
    <property type="match status" value="2"/>
</dbReference>
<feature type="binding site" description="axial binding residue" evidence="2">
    <location>
        <position position="210"/>
    </location>
    <ligand>
        <name>heme c</name>
        <dbReference type="ChEBI" id="CHEBI:61717"/>
        <label>1</label>
    </ligand>
    <ligandPart>
        <name>Fe</name>
        <dbReference type="ChEBI" id="CHEBI:18248"/>
    </ligandPart>
</feature>
<feature type="domain" description="Cytochrome c7-like" evidence="4">
    <location>
        <begin position="126"/>
        <end position="214"/>
    </location>
</feature>
<feature type="transmembrane region" description="Helical" evidence="3">
    <location>
        <begin position="12"/>
        <end position="35"/>
    </location>
</feature>
<dbReference type="OrthoDB" id="9782196at2"/>
<keyword evidence="3" id="KW-1133">Transmembrane helix</keyword>
<feature type="binding site" description="axial binding residue" evidence="2">
    <location>
        <position position="132"/>
    </location>
    <ligand>
        <name>heme c</name>
        <dbReference type="ChEBI" id="CHEBI:61717"/>
        <label>1</label>
    </ligand>
    <ligandPart>
        <name>Fe</name>
        <dbReference type="ChEBI" id="CHEBI:18248"/>
    </ligandPart>
</feature>
<feature type="binding site" description="axial binding residue" evidence="2">
    <location>
        <position position="139"/>
    </location>
    <ligand>
        <name>heme c</name>
        <dbReference type="ChEBI" id="CHEBI:61717"/>
        <label>1</label>
    </ligand>
    <ligandPart>
        <name>Fe</name>
        <dbReference type="ChEBI" id="CHEBI:18248"/>
    </ligandPart>
</feature>
<dbReference type="Proteomes" id="UP000185812">
    <property type="component" value="Unassembled WGS sequence"/>
</dbReference>
<dbReference type="EMBL" id="FRAU01000004">
    <property type="protein sequence ID" value="SHK59944.1"/>
    <property type="molecule type" value="Genomic_DNA"/>
</dbReference>
<dbReference type="Pfam" id="PF14522">
    <property type="entry name" value="Cytochrome_C7"/>
    <property type="match status" value="1"/>
</dbReference>
<dbReference type="RefSeq" id="WP_072715373.1">
    <property type="nucleotide sequence ID" value="NZ_FRAU01000004.1"/>
</dbReference>
<gene>
    <name evidence="5" type="ORF">SAMN04488087_1519</name>
</gene>
<dbReference type="InterPro" id="IPR036280">
    <property type="entry name" value="Multihaem_cyt_sf"/>
</dbReference>
<dbReference type="STRING" id="633813.SAMN04488087_1519"/>
<dbReference type="GO" id="GO:0020037">
    <property type="term" value="F:heme binding"/>
    <property type="evidence" value="ECO:0007669"/>
    <property type="project" value="InterPro"/>
</dbReference>
<feature type="binding site" description="axial binding residue" evidence="2">
    <location>
        <position position="213"/>
    </location>
    <ligand>
        <name>heme c</name>
        <dbReference type="ChEBI" id="CHEBI:61717"/>
        <label>1</label>
    </ligand>
    <ligandPart>
        <name>Fe</name>
        <dbReference type="ChEBI" id="CHEBI:18248"/>
    </ligandPart>
</feature>
<dbReference type="PRINTS" id="PR00609">
    <property type="entry name" value="CYTOCHROMEC3"/>
</dbReference>
<organism evidence="5 6">
    <name type="scientific">Rhodothermus profundi</name>
    <dbReference type="NCBI Taxonomy" id="633813"/>
    <lineage>
        <taxon>Bacteria</taxon>
        <taxon>Pseudomonadati</taxon>
        <taxon>Rhodothermota</taxon>
        <taxon>Rhodothermia</taxon>
        <taxon>Rhodothermales</taxon>
        <taxon>Rhodothermaceae</taxon>
        <taxon>Rhodothermus</taxon>
    </lineage>
</organism>
<evidence type="ECO:0000313" key="6">
    <source>
        <dbReference type="Proteomes" id="UP000185812"/>
    </source>
</evidence>
<evidence type="ECO:0000256" key="3">
    <source>
        <dbReference type="SAM" id="Phobius"/>
    </source>
</evidence>
<proteinExistence type="predicted"/>
<keyword evidence="2" id="KW-0408">Iron</keyword>
<evidence type="ECO:0000313" key="5">
    <source>
        <dbReference type="EMBL" id="SHK59944.1"/>
    </source>
</evidence>
<sequence>MPQIFSRKTNRLPALSLAGSVFGGVLAVFLVWYYFSPEFYEVGYAPEQPVPYSHRIHVGKLGLDCRYCHGGVEIADKASIPSTQTCINCHSQILTDSPRLQAVRDSWATDRSIEWVKVHHLPDYAHFSHASHVNNGVGCETCHGRIDQMDVVRVVKPLSMGWCLECHRQPELYLRPQHEITTMGYQPPADYIERNLERIRKEGIRPPTNCSACHY</sequence>
<dbReference type="GO" id="GO:0009055">
    <property type="term" value="F:electron transfer activity"/>
    <property type="evidence" value="ECO:0007669"/>
    <property type="project" value="InterPro"/>
</dbReference>
<dbReference type="PANTHER" id="PTHR39425:SF1">
    <property type="entry name" value="CYTOCHROME C7-LIKE DOMAIN-CONTAINING PROTEIN"/>
    <property type="match status" value="1"/>
</dbReference>
<feature type="binding site" description="axial binding residue" evidence="2">
    <location>
        <position position="143"/>
    </location>
    <ligand>
        <name>heme c</name>
        <dbReference type="ChEBI" id="CHEBI:61717"/>
        <label>1</label>
    </ligand>
    <ligandPart>
        <name>Fe</name>
        <dbReference type="ChEBI" id="CHEBI:18248"/>
    </ligandPart>
</feature>
<dbReference type="AlphaFoldDB" id="A0A1M6TSP9"/>
<evidence type="ECO:0000256" key="1">
    <source>
        <dbReference type="ARBA" id="ARBA00022723"/>
    </source>
</evidence>
<dbReference type="InterPro" id="IPR002322">
    <property type="entry name" value="Cyt_c_III"/>
</dbReference>
<keyword evidence="3" id="KW-0472">Membrane</keyword>
<keyword evidence="6" id="KW-1185">Reference proteome</keyword>
<name>A0A1M6TSP9_9BACT</name>
<accession>A0A1M6TSP9</accession>
<reference evidence="6" key="1">
    <citation type="submission" date="2016-11" db="EMBL/GenBank/DDBJ databases">
        <authorList>
            <person name="Varghese N."/>
            <person name="Submissions S."/>
        </authorList>
    </citation>
    <scope>NUCLEOTIDE SEQUENCE [LARGE SCALE GENOMIC DNA]</scope>
    <source>
        <strain evidence="6">DSM 22212</strain>
    </source>
</reference>
<dbReference type="InterPro" id="IPR029467">
    <property type="entry name" value="Cyt_c7-like"/>
</dbReference>
<dbReference type="PANTHER" id="PTHR39425">
    <property type="entry name" value="LIPOPROTEIN CYTOCHROME C"/>
    <property type="match status" value="1"/>
</dbReference>